<organism evidence="1 2">
    <name type="scientific">Brevinema andersonii</name>
    <dbReference type="NCBI Taxonomy" id="34097"/>
    <lineage>
        <taxon>Bacteria</taxon>
        <taxon>Pseudomonadati</taxon>
        <taxon>Spirochaetota</taxon>
        <taxon>Spirochaetia</taxon>
        <taxon>Brevinematales</taxon>
        <taxon>Brevinemataceae</taxon>
        <taxon>Brevinema</taxon>
    </lineage>
</organism>
<dbReference type="RefSeq" id="WP_092318393.1">
    <property type="nucleotide sequence ID" value="NZ_FOKY01000002.1"/>
</dbReference>
<proteinExistence type="predicted"/>
<accession>A0A1I1DHT2</accession>
<evidence type="ECO:0000313" key="1">
    <source>
        <dbReference type="EMBL" id="SFB74539.1"/>
    </source>
</evidence>
<sequence length="119" mass="13588">MGRGATYAEAEFNKLNQTSPVPQNAWNFRDKTSTDTDIKSIITAFAKVWTRLKLENNNFYYYDSQDTENWTFNAENKQVTIQFISGSSKTEKIYDIGMRSSIDDNNGIFVLSGAGKKYD</sequence>
<evidence type="ECO:0000313" key="2">
    <source>
        <dbReference type="Proteomes" id="UP000240042"/>
    </source>
</evidence>
<protein>
    <submittedName>
        <fullName evidence="1">Uncharacterized protein</fullName>
    </submittedName>
</protein>
<name>A0A1I1DHT2_BREAD</name>
<dbReference type="EMBL" id="FOKY01000002">
    <property type="protein sequence ID" value="SFB74539.1"/>
    <property type="molecule type" value="Genomic_DNA"/>
</dbReference>
<reference evidence="2" key="1">
    <citation type="submission" date="2016-10" db="EMBL/GenBank/DDBJ databases">
        <authorList>
            <person name="Varghese N."/>
            <person name="Submissions S."/>
        </authorList>
    </citation>
    <scope>NUCLEOTIDE SEQUENCE [LARGE SCALE GENOMIC DNA]</scope>
    <source>
        <strain evidence="2">ATCC 43811</strain>
    </source>
</reference>
<dbReference type="Proteomes" id="UP000240042">
    <property type="component" value="Unassembled WGS sequence"/>
</dbReference>
<keyword evidence="2" id="KW-1185">Reference proteome</keyword>
<dbReference type="AlphaFoldDB" id="A0A1I1DHT2"/>
<gene>
    <name evidence="1" type="ORF">SAMN02745150_00556</name>
</gene>